<keyword evidence="5 8" id="KW-0012">Acyltransferase</keyword>
<comment type="caution">
    <text evidence="8">The sequence shown here is derived from an EMBL/GenBank/DDBJ whole genome shotgun (WGS) entry which is preliminary data.</text>
</comment>
<keyword evidence="6" id="KW-0812">Transmembrane</keyword>
<dbReference type="PANTHER" id="PTHR10434">
    <property type="entry name" value="1-ACYL-SN-GLYCEROL-3-PHOSPHATE ACYLTRANSFERASE"/>
    <property type="match status" value="1"/>
</dbReference>
<organism evidence="8 9">
    <name type="scientific">Chitinivorax tropicus</name>
    <dbReference type="NCBI Taxonomy" id="714531"/>
    <lineage>
        <taxon>Bacteria</taxon>
        <taxon>Pseudomonadati</taxon>
        <taxon>Pseudomonadota</taxon>
        <taxon>Betaproteobacteria</taxon>
        <taxon>Chitinivorax</taxon>
    </lineage>
</organism>
<comment type="pathway">
    <text evidence="1">Lipid metabolism.</text>
</comment>
<dbReference type="EC" id="2.3.1.51" evidence="8"/>
<dbReference type="EMBL" id="JACHHY010000017">
    <property type="protein sequence ID" value="MBB5019443.1"/>
    <property type="molecule type" value="Genomic_DNA"/>
</dbReference>
<name>A0A840MT46_9PROT</name>
<evidence type="ECO:0000256" key="5">
    <source>
        <dbReference type="ARBA" id="ARBA00023315"/>
    </source>
</evidence>
<evidence type="ECO:0000256" key="1">
    <source>
        <dbReference type="ARBA" id="ARBA00005189"/>
    </source>
</evidence>
<dbReference type="Proteomes" id="UP000575898">
    <property type="component" value="Unassembled WGS sequence"/>
</dbReference>
<dbReference type="SUPFAM" id="SSF69593">
    <property type="entry name" value="Glycerol-3-phosphate (1)-acyltransferase"/>
    <property type="match status" value="1"/>
</dbReference>
<evidence type="ECO:0000313" key="9">
    <source>
        <dbReference type="Proteomes" id="UP000575898"/>
    </source>
</evidence>
<dbReference type="GO" id="GO:0006654">
    <property type="term" value="P:phosphatidic acid biosynthetic process"/>
    <property type="evidence" value="ECO:0007669"/>
    <property type="project" value="TreeGrafter"/>
</dbReference>
<evidence type="ECO:0000256" key="3">
    <source>
        <dbReference type="ARBA" id="ARBA00022679"/>
    </source>
</evidence>
<dbReference type="CDD" id="cd07989">
    <property type="entry name" value="LPLAT_AGPAT-like"/>
    <property type="match status" value="1"/>
</dbReference>
<feature type="transmembrane region" description="Helical" evidence="6">
    <location>
        <begin position="12"/>
        <end position="31"/>
    </location>
</feature>
<proteinExistence type="predicted"/>
<dbReference type="PANTHER" id="PTHR10434:SF64">
    <property type="entry name" value="1-ACYL-SN-GLYCEROL-3-PHOSPHATE ACYLTRANSFERASE-RELATED"/>
    <property type="match status" value="1"/>
</dbReference>
<dbReference type="RefSeq" id="WP_184040327.1">
    <property type="nucleotide sequence ID" value="NZ_JACHHY010000017.1"/>
</dbReference>
<feature type="domain" description="Phospholipid/glycerol acyltransferase" evidence="7">
    <location>
        <begin position="73"/>
        <end position="185"/>
    </location>
</feature>
<evidence type="ECO:0000256" key="6">
    <source>
        <dbReference type="SAM" id="Phobius"/>
    </source>
</evidence>
<dbReference type="InterPro" id="IPR002123">
    <property type="entry name" value="Plipid/glycerol_acylTrfase"/>
</dbReference>
<keyword evidence="3 8" id="KW-0808">Transferase</keyword>
<evidence type="ECO:0000256" key="4">
    <source>
        <dbReference type="ARBA" id="ARBA00023098"/>
    </source>
</evidence>
<keyword evidence="2" id="KW-0444">Lipid biosynthesis</keyword>
<dbReference type="AlphaFoldDB" id="A0A840MT46"/>
<keyword evidence="9" id="KW-1185">Reference proteome</keyword>
<dbReference type="GO" id="GO:0003841">
    <property type="term" value="F:1-acylglycerol-3-phosphate O-acyltransferase activity"/>
    <property type="evidence" value="ECO:0007669"/>
    <property type="project" value="UniProtKB-EC"/>
</dbReference>
<dbReference type="Pfam" id="PF01553">
    <property type="entry name" value="Acyltransferase"/>
    <property type="match status" value="1"/>
</dbReference>
<gene>
    <name evidence="8" type="ORF">HNQ59_002745</name>
</gene>
<evidence type="ECO:0000256" key="2">
    <source>
        <dbReference type="ARBA" id="ARBA00022516"/>
    </source>
</evidence>
<keyword evidence="6" id="KW-1133">Transmembrane helix</keyword>
<dbReference type="SMART" id="SM00563">
    <property type="entry name" value="PlsC"/>
    <property type="match status" value="1"/>
</dbReference>
<accession>A0A840MT46</accession>
<protein>
    <submittedName>
        <fullName evidence="8">1-acyl-sn-glycerol-3-phosphate acyltransferase</fullName>
        <ecNumber evidence="8">2.3.1.51</ecNumber>
    </submittedName>
</protein>
<keyword evidence="4" id="KW-0443">Lipid metabolism</keyword>
<keyword evidence="6" id="KW-0472">Membrane</keyword>
<evidence type="ECO:0000259" key="7">
    <source>
        <dbReference type="SMART" id="SM00563"/>
    </source>
</evidence>
<evidence type="ECO:0000313" key="8">
    <source>
        <dbReference type="EMBL" id="MBB5019443.1"/>
    </source>
</evidence>
<sequence length="249" mass="29042">MMLIILHWLRMLIGWLDLAMFTLFMILIALLPRTLVSRIYPLLFHAWCRTFVRALNVDLRLHQKNIKPLPRQYILIANHPSAFEDVGIPALFPVVSLAKAEVANWWIVGRIAVAAGTLFVQRESAESRQAALQSLIDGLKAGKNICLYPESGCKGRRLFKLFRYGAFEASLRSGVPILPVFIHYEAQEDFEWQEPWTLLDKLRHFMTTQNNRANYYVFDAIHPADFADKQQFSDHVYKQYQTWQQKYLE</sequence>
<reference evidence="8 9" key="1">
    <citation type="submission" date="2020-08" db="EMBL/GenBank/DDBJ databases">
        <title>Genomic Encyclopedia of Type Strains, Phase IV (KMG-IV): sequencing the most valuable type-strain genomes for metagenomic binning, comparative biology and taxonomic classification.</title>
        <authorList>
            <person name="Goeker M."/>
        </authorList>
    </citation>
    <scope>NUCLEOTIDE SEQUENCE [LARGE SCALE GENOMIC DNA]</scope>
    <source>
        <strain evidence="8 9">DSM 27165</strain>
    </source>
</reference>